<evidence type="ECO:0000313" key="1">
    <source>
        <dbReference type="EMBL" id="KAL2811155.1"/>
    </source>
</evidence>
<accession>A0ABR4H744</accession>
<gene>
    <name evidence="1" type="ORF">BDW59DRAFT_60425</name>
</gene>
<proteinExistence type="predicted"/>
<comment type="caution">
    <text evidence="1">The sequence shown here is derived from an EMBL/GenBank/DDBJ whole genome shotgun (WGS) entry which is preliminary data.</text>
</comment>
<keyword evidence="2" id="KW-1185">Reference proteome</keyword>
<name>A0ABR4H744_9EURO</name>
<organism evidence="1 2">
    <name type="scientific">Aspergillus cavernicola</name>
    <dbReference type="NCBI Taxonomy" id="176166"/>
    <lineage>
        <taxon>Eukaryota</taxon>
        <taxon>Fungi</taxon>
        <taxon>Dikarya</taxon>
        <taxon>Ascomycota</taxon>
        <taxon>Pezizomycotina</taxon>
        <taxon>Eurotiomycetes</taxon>
        <taxon>Eurotiomycetidae</taxon>
        <taxon>Eurotiales</taxon>
        <taxon>Aspergillaceae</taxon>
        <taxon>Aspergillus</taxon>
        <taxon>Aspergillus subgen. Nidulantes</taxon>
    </lineage>
</organism>
<sequence>MPDSLSPRASAYLKSVAEWFAKAQIKAVNANMSRCIDNGRFEALKPFLREANLEKRGFTLWRVTGNILIEKEEGLDNLFFPLGISETGITVGDKTLMPYDFLRLTMEQPLSGKLDFLLVVIPEKEMET</sequence>
<dbReference type="Proteomes" id="UP001610335">
    <property type="component" value="Unassembled WGS sequence"/>
</dbReference>
<evidence type="ECO:0000313" key="2">
    <source>
        <dbReference type="Proteomes" id="UP001610335"/>
    </source>
</evidence>
<protein>
    <submittedName>
        <fullName evidence="1">Uncharacterized protein</fullName>
    </submittedName>
</protein>
<reference evidence="1 2" key="1">
    <citation type="submission" date="2024-07" db="EMBL/GenBank/DDBJ databases">
        <title>Section-level genome sequencing and comparative genomics of Aspergillus sections Usti and Cavernicolus.</title>
        <authorList>
            <consortium name="Lawrence Berkeley National Laboratory"/>
            <person name="Nybo J.L."/>
            <person name="Vesth T.C."/>
            <person name="Theobald S."/>
            <person name="Frisvad J.C."/>
            <person name="Larsen T.O."/>
            <person name="Kjaerboelling I."/>
            <person name="Rothschild-Mancinelli K."/>
            <person name="Lyhne E.K."/>
            <person name="Kogle M.E."/>
            <person name="Barry K."/>
            <person name="Clum A."/>
            <person name="Na H."/>
            <person name="Ledsgaard L."/>
            <person name="Lin J."/>
            <person name="Lipzen A."/>
            <person name="Kuo A."/>
            <person name="Riley R."/>
            <person name="Mondo S."/>
            <person name="LaButti K."/>
            <person name="Haridas S."/>
            <person name="Pangalinan J."/>
            <person name="Salamov A.A."/>
            <person name="Simmons B.A."/>
            <person name="Magnuson J.K."/>
            <person name="Chen J."/>
            <person name="Drula E."/>
            <person name="Henrissat B."/>
            <person name="Wiebenga A."/>
            <person name="Lubbers R.J."/>
            <person name="Gomes A.C."/>
            <person name="Makela M.R."/>
            <person name="Stajich J."/>
            <person name="Grigoriev I.V."/>
            <person name="Mortensen U.H."/>
            <person name="De vries R.P."/>
            <person name="Baker S.E."/>
            <person name="Andersen M.R."/>
        </authorList>
    </citation>
    <scope>NUCLEOTIDE SEQUENCE [LARGE SCALE GENOMIC DNA]</scope>
    <source>
        <strain evidence="1 2">CBS 600.67</strain>
    </source>
</reference>
<dbReference type="EMBL" id="JBFXLS010000276">
    <property type="protein sequence ID" value="KAL2811155.1"/>
    <property type="molecule type" value="Genomic_DNA"/>
</dbReference>